<reference evidence="4" key="1">
    <citation type="journal article" date="2019" name="Sci. Rep.">
        <title>Draft genome of Tanacetum cinerariifolium, the natural source of mosquito coil.</title>
        <authorList>
            <person name="Yamashiro T."/>
            <person name="Shiraishi A."/>
            <person name="Satake H."/>
            <person name="Nakayama K."/>
        </authorList>
    </citation>
    <scope>NUCLEOTIDE SEQUENCE</scope>
</reference>
<dbReference type="GO" id="GO:0008233">
    <property type="term" value="F:peptidase activity"/>
    <property type="evidence" value="ECO:0007669"/>
    <property type="project" value="UniProtKB-KW"/>
</dbReference>
<proteinExistence type="predicted"/>
<comment type="caution">
    <text evidence="4">The sequence shown here is derived from an EMBL/GenBank/DDBJ whole genome shotgun (WGS) entry which is preliminary data.</text>
</comment>
<dbReference type="Pfam" id="PF22936">
    <property type="entry name" value="Pol_BBD"/>
    <property type="match status" value="1"/>
</dbReference>
<dbReference type="AlphaFoldDB" id="A0A699KTC9"/>
<dbReference type="InterPro" id="IPR039537">
    <property type="entry name" value="Retrotran_Ty1/copia-like"/>
</dbReference>
<dbReference type="EMBL" id="BKCJ010542337">
    <property type="protein sequence ID" value="GFB05534.1"/>
    <property type="molecule type" value="Genomic_DNA"/>
</dbReference>
<evidence type="ECO:0000256" key="1">
    <source>
        <dbReference type="ARBA" id="ARBA00022670"/>
    </source>
</evidence>
<feature type="domain" description="Retrovirus-related Pol polyprotein from transposon TNT 1-94-like beta-barrel" evidence="3">
    <location>
        <begin position="100"/>
        <end position="170"/>
    </location>
</feature>
<sequence length="325" mass="36562">MRPNMNDVHPNRTSFYKPAHSYTKIPFQRTSAVRSQFRGPRVPSVSRSFSTVNRKFPTANRKFPTGNTKFSTADMGMKGNAVKASAWQPTAEGVQGKRDIDSGCSRHMTGNKCYLSKYEYYDGGFVSFGYGKGRISRKGKIKIGTLDFNDVYLCKELKYNMFNVSQICDKKNNVLFNDTECLVLSSNFKLLDESQVLLRVTRKYNIYSADVKSVIPTGGLSCLFAKAVIDESNLWHMRLGHIIYKTMNKLVWGNIARGLPSKIFGNNHGCVACQKGKQHKASYKAKLVSSISKPLHMLHMDLFGPTNVKSLMKKSYCLVVTVKPT</sequence>
<keyword evidence="1" id="KW-0378">Hydrolase</keyword>
<dbReference type="PANTHER" id="PTHR42648:SF32">
    <property type="entry name" value="RIBONUCLEASE H-LIKE DOMAIN, GAG-PRE-INTEGRASE DOMAIN PROTEIN-RELATED"/>
    <property type="match status" value="1"/>
</dbReference>
<keyword evidence="1" id="KW-0645">Protease</keyword>
<organism evidence="4">
    <name type="scientific">Tanacetum cinerariifolium</name>
    <name type="common">Dalmatian daisy</name>
    <name type="synonym">Chrysanthemum cinerariifolium</name>
    <dbReference type="NCBI Taxonomy" id="118510"/>
    <lineage>
        <taxon>Eukaryota</taxon>
        <taxon>Viridiplantae</taxon>
        <taxon>Streptophyta</taxon>
        <taxon>Embryophyta</taxon>
        <taxon>Tracheophyta</taxon>
        <taxon>Spermatophyta</taxon>
        <taxon>Magnoliopsida</taxon>
        <taxon>eudicotyledons</taxon>
        <taxon>Gunneridae</taxon>
        <taxon>Pentapetalae</taxon>
        <taxon>asterids</taxon>
        <taxon>campanulids</taxon>
        <taxon>Asterales</taxon>
        <taxon>Asteraceae</taxon>
        <taxon>Asteroideae</taxon>
        <taxon>Anthemideae</taxon>
        <taxon>Anthemidinae</taxon>
        <taxon>Tanacetum</taxon>
    </lineage>
</organism>
<evidence type="ECO:0000259" key="2">
    <source>
        <dbReference type="Pfam" id="PF13976"/>
    </source>
</evidence>
<name>A0A699KTC9_TANCI</name>
<protein>
    <submittedName>
        <fullName evidence="4">Putative ribonuclease H-like domain-containing protein</fullName>
    </submittedName>
</protein>
<evidence type="ECO:0000259" key="3">
    <source>
        <dbReference type="Pfam" id="PF22936"/>
    </source>
</evidence>
<dbReference type="GO" id="GO:0006508">
    <property type="term" value="P:proteolysis"/>
    <property type="evidence" value="ECO:0007669"/>
    <property type="project" value="UniProtKB-KW"/>
</dbReference>
<accession>A0A699KTC9</accession>
<dbReference type="Pfam" id="PF13976">
    <property type="entry name" value="gag_pre-integrs"/>
    <property type="match status" value="1"/>
</dbReference>
<dbReference type="PANTHER" id="PTHR42648">
    <property type="entry name" value="TRANSPOSASE, PUTATIVE-RELATED"/>
    <property type="match status" value="1"/>
</dbReference>
<dbReference type="InterPro" id="IPR025724">
    <property type="entry name" value="GAG-pre-integrase_dom"/>
</dbReference>
<evidence type="ECO:0000313" key="4">
    <source>
        <dbReference type="EMBL" id="GFB05534.1"/>
    </source>
</evidence>
<feature type="domain" description="GAG-pre-integrase" evidence="2">
    <location>
        <begin position="221"/>
        <end position="278"/>
    </location>
</feature>
<gene>
    <name evidence="4" type="ORF">Tci_677505</name>
</gene>
<dbReference type="InterPro" id="IPR054722">
    <property type="entry name" value="PolX-like_BBD"/>
</dbReference>